<dbReference type="AlphaFoldDB" id="A0A9K3CZN3"/>
<feature type="region of interest" description="Disordered" evidence="2">
    <location>
        <begin position="326"/>
        <end position="349"/>
    </location>
</feature>
<evidence type="ECO:0000256" key="2">
    <source>
        <dbReference type="SAM" id="MobiDB-lite"/>
    </source>
</evidence>
<gene>
    <name evidence="3" type="ORF">KIPB_006743</name>
</gene>
<feature type="compositionally biased region" description="Basic and acidic residues" evidence="2">
    <location>
        <begin position="122"/>
        <end position="131"/>
    </location>
</feature>
<reference evidence="3 4" key="1">
    <citation type="journal article" date="2018" name="PLoS ONE">
        <title>The draft genome of Kipferlia bialata reveals reductive genome evolution in fornicate parasites.</title>
        <authorList>
            <person name="Tanifuji G."/>
            <person name="Takabayashi S."/>
            <person name="Kume K."/>
            <person name="Takagi M."/>
            <person name="Nakayama T."/>
            <person name="Kamikawa R."/>
            <person name="Inagaki Y."/>
            <person name="Hashimoto T."/>
        </authorList>
    </citation>
    <scope>NUCLEOTIDE SEQUENCE [LARGE SCALE GENOMIC DNA]</scope>
    <source>
        <strain evidence="3">NY0173</strain>
    </source>
</reference>
<feature type="coiled-coil region" evidence="1">
    <location>
        <begin position="204"/>
        <end position="266"/>
    </location>
</feature>
<proteinExistence type="predicted"/>
<feature type="region of interest" description="Disordered" evidence="2">
    <location>
        <begin position="497"/>
        <end position="543"/>
    </location>
</feature>
<feature type="compositionally biased region" description="Low complexity" evidence="2">
    <location>
        <begin position="167"/>
        <end position="186"/>
    </location>
</feature>
<name>A0A9K3CZN3_9EUKA</name>
<dbReference type="Proteomes" id="UP000265618">
    <property type="component" value="Unassembled WGS sequence"/>
</dbReference>
<feature type="compositionally biased region" description="Basic and acidic residues" evidence="2">
    <location>
        <begin position="71"/>
        <end position="110"/>
    </location>
</feature>
<evidence type="ECO:0000256" key="1">
    <source>
        <dbReference type="SAM" id="Coils"/>
    </source>
</evidence>
<keyword evidence="4" id="KW-1185">Reference proteome</keyword>
<dbReference type="EMBL" id="BDIP01001777">
    <property type="protein sequence ID" value="GIQ85118.1"/>
    <property type="molecule type" value="Genomic_DNA"/>
</dbReference>
<feature type="compositionally biased region" description="Basic and acidic residues" evidence="2">
    <location>
        <begin position="152"/>
        <end position="162"/>
    </location>
</feature>
<feature type="region of interest" description="Disordered" evidence="2">
    <location>
        <begin position="42"/>
        <end position="199"/>
    </location>
</feature>
<evidence type="ECO:0000313" key="3">
    <source>
        <dbReference type="EMBL" id="GIQ85118.1"/>
    </source>
</evidence>
<protein>
    <submittedName>
        <fullName evidence="3">Uncharacterized protein</fullName>
    </submittedName>
</protein>
<keyword evidence="1" id="KW-0175">Coiled coil</keyword>
<feature type="compositionally biased region" description="Low complexity" evidence="2">
    <location>
        <begin position="533"/>
        <end position="543"/>
    </location>
</feature>
<accession>A0A9K3CZN3</accession>
<evidence type="ECO:0000313" key="4">
    <source>
        <dbReference type="Proteomes" id="UP000265618"/>
    </source>
</evidence>
<organism evidence="3 4">
    <name type="scientific">Kipferlia bialata</name>
    <dbReference type="NCBI Taxonomy" id="797122"/>
    <lineage>
        <taxon>Eukaryota</taxon>
        <taxon>Metamonada</taxon>
        <taxon>Carpediemonas-like organisms</taxon>
        <taxon>Kipferlia</taxon>
    </lineage>
</organism>
<sequence>MFLMRLNIPVKSNSFTQLLRGCKLPGGLFDYEKFQNRIEKPIFPASNGSYTQGNGRDHHTTRSSPSRQTRRSTDRRDSLDRSRERDGDRDHMEGERERERESRQSLERDLLGGQISPYQRILMEKEREKEARKRRAPVRRSMSPNSPRGRPIRGERERERRSSSQHPVSRISPSPVRSSPTRNSRVSRGERERESGWQNERLTGRELERERDQVERERDSLLVAESAVNQLRLSTMESVALLKADQSALTDQMSKLQQQMEETSASQVSVQDIEALIDTHLTQSLEPFLESAVSGARGVVRESLRDVFIAVDQINTRLTTLEALSATPPSPQVAPVPQQAPSSCPPMDTEGEVQRIREQFEDLKATLERDLRHTLTDTLTASVTASVSAAMHESLERQATLTDQRMAAASLETLQALQALAARTDAVENVQASIAAKVSLNTERGLGEDGVIVSEITALETRLSRVAAELHSVRSVYSPESVARSVMAALKGVEGERAEGGMGMGQASPSVSPGSRHSRSPSKSFRERERVEGVVVSEGADKE</sequence>
<comment type="caution">
    <text evidence="3">The sequence shown here is derived from an EMBL/GenBank/DDBJ whole genome shotgun (WGS) entry which is preliminary data.</text>
</comment>